<dbReference type="Gene3D" id="3.90.480.10">
    <property type="entry name" value="Sulfite Reductase Hemoprotein,Domain 2"/>
    <property type="match status" value="1"/>
</dbReference>
<dbReference type="KEGG" id="fll:EI427_04125"/>
<keyword evidence="4" id="KW-0560">Oxidoreductase</keyword>
<dbReference type="Pfam" id="PF01077">
    <property type="entry name" value="NIR_SIR"/>
    <property type="match status" value="2"/>
</dbReference>
<reference evidence="9 10" key="1">
    <citation type="submission" date="2018-12" db="EMBL/GenBank/DDBJ databases">
        <title>Flammeovirga pectinis sp. nov., isolated from the gut of the Korean scallop, Patinopecten yessoensis.</title>
        <authorList>
            <person name="Bae J.-W."/>
            <person name="Jeong Y.-S."/>
            <person name="Kang W."/>
        </authorList>
    </citation>
    <scope>NUCLEOTIDE SEQUENCE [LARGE SCALE GENOMIC DNA]</scope>
    <source>
        <strain evidence="9 10">L12M1</strain>
    </source>
</reference>
<feature type="domain" description="Nitrite/sulphite reductase 4Fe-4S" evidence="7">
    <location>
        <begin position="398"/>
        <end position="544"/>
    </location>
</feature>
<dbReference type="GO" id="GO:0016491">
    <property type="term" value="F:oxidoreductase activity"/>
    <property type="evidence" value="ECO:0007669"/>
    <property type="project" value="UniProtKB-KW"/>
</dbReference>
<keyword evidence="2" id="KW-0349">Heme</keyword>
<evidence type="ECO:0000256" key="3">
    <source>
        <dbReference type="ARBA" id="ARBA00022723"/>
    </source>
</evidence>
<feature type="domain" description="Nitrite/Sulfite reductase ferredoxin-like" evidence="8">
    <location>
        <begin position="47"/>
        <end position="113"/>
    </location>
</feature>
<evidence type="ECO:0000256" key="2">
    <source>
        <dbReference type="ARBA" id="ARBA00022617"/>
    </source>
</evidence>
<dbReference type="InterPro" id="IPR005117">
    <property type="entry name" value="NiRdtase/SiRdtase_haem-b_fer"/>
</dbReference>
<dbReference type="EMBL" id="CP034562">
    <property type="protein sequence ID" value="AZQ61439.1"/>
    <property type="molecule type" value="Genomic_DNA"/>
</dbReference>
<proteinExistence type="predicted"/>
<evidence type="ECO:0000313" key="10">
    <source>
        <dbReference type="Proteomes" id="UP000267268"/>
    </source>
</evidence>
<feature type="domain" description="Nitrite/sulphite reductase 4Fe-4S" evidence="7">
    <location>
        <begin position="122"/>
        <end position="277"/>
    </location>
</feature>
<feature type="domain" description="Nitrite/Sulfite reductase ferredoxin-like" evidence="8">
    <location>
        <begin position="324"/>
        <end position="389"/>
    </location>
</feature>
<keyword evidence="1" id="KW-0004">4Fe-4S</keyword>
<keyword evidence="5" id="KW-0408">Iron</keyword>
<dbReference type="InterPro" id="IPR036136">
    <property type="entry name" value="Nit/Sulf_reduc_fer-like_dom_sf"/>
</dbReference>
<dbReference type="RefSeq" id="WP_126611927.1">
    <property type="nucleotide sequence ID" value="NZ_CP034562.1"/>
</dbReference>
<keyword evidence="10" id="KW-1185">Reference proteome</keyword>
<sequence length="705" mass="80123">MRSFRTELENEIVEKDILDLEKKIRLFHEGNIDDDKFRSLRLARGVYGQRQAGVQMIRIKIPYGKLTTRQLNRICEVSDQYSNGKLHITTRQDIQIHYVSLDDSPALWSELEKDEVTLREACGNTVRNITASEKAGIDPNEPFDVTPYAHAAFEYFLRNPICQEMGRKFKIAFSSSESDTAFAFIHDVGAIPVVKTVDGKEVRGFKVLIGGGLGAQPYMAETAYEFLEEEKLIPFTEALVRVFDRFGERNRRMKARMKFLLQDIGKEELLRLAEEERLALKNQEIWVDRSKVDSVVLPKEHTSVEVEILDQKKYDKWLNANVFEQKQKGFFGVLVRLQLGNFDTATARKLIKIVEKYTADDIRLTIRQGLLLKFISKEDLPALFNELDAIGFAEPGYDTTTDITACPGTDTCVLGISSSTGIARVLEDLIKVEYPDLITDDTFKIKISGCPNACGQHTIAQFGIHGSSLRNKENKMQLPAAQILLGGGFDGNGNPHIADKVIKIPSKRIEDAFRSIVDDYDQNSTEGEYYVDYYKRQGKDYFYELLKPLHSLENLEPSDYLDWYTQDDKFQLHKAVGECAGVIIDLVQTLIFEAEEKVGWSEEAFKKGLFADSVYHAYAGYVSAAKALLLDKKVKLNSQATVINRFAEHYDERFNFAEGTFVDHVLRINKNEPTEEFAALYLSEAKVFLNDVSELRKQDLAATEA</sequence>
<evidence type="ECO:0000313" key="9">
    <source>
        <dbReference type="EMBL" id="AZQ61439.1"/>
    </source>
</evidence>
<dbReference type="PANTHER" id="PTHR32439:SF9">
    <property type="entry name" value="BLR3264 PROTEIN"/>
    <property type="match status" value="1"/>
</dbReference>
<name>A0A3S9NZT0_9BACT</name>
<dbReference type="GO" id="GO:0046872">
    <property type="term" value="F:metal ion binding"/>
    <property type="evidence" value="ECO:0007669"/>
    <property type="project" value="UniProtKB-KW"/>
</dbReference>
<dbReference type="Gene3D" id="3.30.413.10">
    <property type="entry name" value="Sulfite Reductase Hemoprotein, domain 1"/>
    <property type="match status" value="2"/>
</dbReference>
<dbReference type="SUPFAM" id="SSF56014">
    <property type="entry name" value="Nitrite and sulphite reductase 4Fe-4S domain-like"/>
    <property type="match status" value="2"/>
</dbReference>
<dbReference type="Pfam" id="PF03460">
    <property type="entry name" value="NIR_SIR_ferr"/>
    <property type="match status" value="2"/>
</dbReference>
<evidence type="ECO:0000259" key="8">
    <source>
        <dbReference type="Pfam" id="PF03460"/>
    </source>
</evidence>
<dbReference type="InterPro" id="IPR006067">
    <property type="entry name" value="NO2/SO3_Rdtase_4Fe4S_dom"/>
</dbReference>
<organism evidence="9 10">
    <name type="scientific">Flammeovirga pectinis</name>
    <dbReference type="NCBI Taxonomy" id="2494373"/>
    <lineage>
        <taxon>Bacteria</taxon>
        <taxon>Pseudomonadati</taxon>
        <taxon>Bacteroidota</taxon>
        <taxon>Cytophagia</taxon>
        <taxon>Cytophagales</taxon>
        <taxon>Flammeovirgaceae</taxon>
        <taxon>Flammeovirga</taxon>
    </lineage>
</organism>
<dbReference type="AlphaFoldDB" id="A0A3S9NZT0"/>
<keyword evidence="3" id="KW-0479">Metal-binding</keyword>
<gene>
    <name evidence="9" type="ORF">EI427_04125</name>
</gene>
<dbReference type="PANTHER" id="PTHR32439">
    <property type="entry name" value="FERREDOXIN--NITRITE REDUCTASE, CHLOROPLASTIC"/>
    <property type="match status" value="1"/>
</dbReference>
<evidence type="ECO:0000256" key="5">
    <source>
        <dbReference type="ARBA" id="ARBA00023004"/>
    </source>
</evidence>
<dbReference type="GO" id="GO:0020037">
    <property type="term" value="F:heme binding"/>
    <property type="evidence" value="ECO:0007669"/>
    <property type="project" value="InterPro"/>
</dbReference>
<dbReference type="InterPro" id="IPR006066">
    <property type="entry name" value="NO2/SO3_Rdtase_FeS/sirohaem_BS"/>
</dbReference>
<dbReference type="Proteomes" id="UP000267268">
    <property type="component" value="Chromosome 1"/>
</dbReference>
<dbReference type="InterPro" id="IPR051329">
    <property type="entry name" value="NIR_SIR_4Fe-4S"/>
</dbReference>
<accession>A0A3S9NZT0</accession>
<dbReference type="PRINTS" id="PR00397">
    <property type="entry name" value="SIROHAEM"/>
</dbReference>
<evidence type="ECO:0000256" key="4">
    <source>
        <dbReference type="ARBA" id="ARBA00023002"/>
    </source>
</evidence>
<evidence type="ECO:0000256" key="1">
    <source>
        <dbReference type="ARBA" id="ARBA00022485"/>
    </source>
</evidence>
<evidence type="ECO:0000256" key="6">
    <source>
        <dbReference type="ARBA" id="ARBA00023014"/>
    </source>
</evidence>
<dbReference type="Gene3D" id="1.20.120.330">
    <property type="entry name" value="Nucleotidyltransferases domain 2"/>
    <property type="match status" value="1"/>
</dbReference>
<dbReference type="OrthoDB" id="9803707at2"/>
<evidence type="ECO:0000259" key="7">
    <source>
        <dbReference type="Pfam" id="PF01077"/>
    </source>
</evidence>
<keyword evidence="6" id="KW-0411">Iron-sulfur</keyword>
<dbReference type="InterPro" id="IPR045854">
    <property type="entry name" value="NO2/SO3_Rdtase_4Fe4S_sf"/>
</dbReference>
<dbReference type="GO" id="GO:0051539">
    <property type="term" value="F:4 iron, 4 sulfur cluster binding"/>
    <property type="evidence" value="ECO:0007669"/>
    <property type="project" value="UniProtKB-KW"/>
</dbReference>
<protein>
    <submittedName>
        <fullName evidence="9">Nitrite reductase</fullName>
    </submittedName>
</protein>
<dbReference type="SUPFAM" id="SSF55124">
    <property type="entry name" value="Nitrite/Sulfite reductase N-terminal domain-like"/>
    <property type="match status" value="2"/>
</dbReference>